<dbReference type="SUPFAM" id="SSF53448">
    <property type="entry name" value="Nucleotide-diphospho-sugar transferases"/>
    <property type="match status" value="1"/>
</dbReference>
<dbReference type="OrthoDB" id="9815923at2"/>
<dbReference type="CDD" id="cd02511">
    <property type="entry name" value="Beta4Glucosyltransferase"/>
    <property type="match status" value="1"/>
</dbReference>
<sequence>MDKAKNDISALLITLNEEDNIDAVLENLSFVNEIVVVDSYSSDATAEKVQNHKGVKLIQREFKNYTDQKEFALSQAKNDWILFLDADERVTPELKNEILEVTNGSNTASAYYFLRKFMFQNQVLRFSGWQTDKNYRLFKKSKVRFDQEKIVHETLIVNGDSATLKNKLIHYSYSNYEDYKGKMIKYGEMKAMEEFKKGNKARFYHFLFRPFYKFFNNYILRLGILDGRKGIIICYLNALGVHSRYKKLKELNNK</sequence>
<keyword evidence="3" id="KW-0808">Transferase</keyword>
<protein>
    <submittedName>
        <fullName evidence="3">Glycosyltransferase involved in cell wall biosynthesis</fullName>
    </submittedName>
</protein>
<comment type="caution">
    <text evidence="3">The sequence shown here is derived from an EMBL/GenBank/DDBJ whole genome shotgun (WGS) entry which is preliminary data.</text>
</comment>
<evidence type="ECO:0000256" key="1">
    <source>
        <dbReference type="ARBA" id="ARBA00038494"/>
    </source>
</evidence>
<dbReference type="InterPro" id="IPR029044">
    <property type="entry name" value="Nucleotide-diphossugar_trans"/>
</dbReference>
<keyword evidence="4" id="KW-1185">Reference proteome</keyword>
<dbReference type="PANTHER" id="PTHR43630:SF2">
    <property type="entry name" value="GLYCOSYLTRANSFERASE"/>
    <property type="match status" value="1"/>
</dbReference>
<evidence type="ECO:0000313" key="4">
    <source>
        <dbReference type="Proteomes" id="UP000237640"/>
    </source>
</evidence>
<accession>A0A2T0M994</accession>
<evidence type="ECO:0000313" key="3">
    <source>
        <dbReference type="EMBL" id="PRX54106.1"/>
    </source>
</evidence>
<evidence type="ECO:0000259" key="2">
    <source>
        <dbReference type="Pfam" id="PF00535"/>
    </source>
</evidence>
<dbReference type="Pfam" id="PF00535">
    <property type="entry name" value="Glycos_transf_2"/>
    <property type="match status" value="1"/>
</dbReference>
<dbReference type="EMBL" id="PVYX01000002">
    <property type="protein sequence ID" value="PRX54106.1"/>
    <property type="molecule type" value="Genomic_DNA"/>
</dbReference>
<gene>
    <name evidence="3" type="ORF">CLV81_2502</name>
</gene>
<dbReference type="AlphaFoldDB" id="A0A2T0M994"/>
<dbReference type="InterPro" id="IPR001173">
    <property type="entry name" value="Glyco_trans_2-like"/>
</dbReference>
<dbReference type="RefSeq" id="WP_106145419.1">
    <property type="nucleotide sequence ID" value="NZ_PVYX01000002.1"/>
</dbReference>
<reference evidence="3 4" key="1">
    <citation type="submission" date="2018-03" db="EMBL/GenBank/DDBJ databases">
        <title>Genomic Encyclopedia of Archaeal and Bacterial Type Strains, Phase II (KMG-II): from individual species to whole genera.</title>
        <authorList>
            <person name="Goeker M."/>
        </authorList>
    </citation>
    <scope>NUCLEOTIDE SEQUENCE [LARGE SCALE GENOMIC DNA]</scope>
    <source>
        <strain evidence="3 4">DSM 25027</strain>
    </source>
</reference>
<organism evidence="3 4">
    <name type="scientific">Flagellimonas meridianipacifica</name>
    <dbReference type="NCBI Taxonomy" id="1080225"/>
    <lineage>
        <taxon>Bacteria</taxon>
        <taxon>Pseudomonadati</taxon>
        <taxon>Bacteroidota</taxon>
        <taxon>Flavobacteriia</taxon>
        <taxon>Flavobacteriales</taxon>
        <taxon>Flavobacteriaceae</taxon>
        <taxon>Flagellimonas</taxon>
    </lineage>
</organism>
<feature type="domain" description="Glycosyltransferase 2-like" evidence="2">
    <location>
        <begin position="9"/>
        <end position="117"/>
    </location>
</feature>
<dbReference type="Gene3D" id="3.90.550.10">
    <property type="entry name" value="Spore Coat Polysaccharide Biosynthesis Protein SpsA, Chain A"/>
    <property type="match status" value="1"/>
</dbReference>
<dbReference type="GO" id="GO:0016740">
    <property type="term" value="F:transferase activity"/>
    <property type="evidence" value="ECO:0007669"/>
    <property type="project" value="UniProtKB-KW"/>
</dbReference>
<dbReference type="PANTHER" id="PTHR43630">
    <property type="entry name" value="POLY-BETA-1,6-N-ACETYL-D-GLUCOSAMINE SYNTHASE"/>
    <property type="match status" value="1"/>
</dbReference>
<name>A0A2T0M994_9FLAO</name>
<dbReference type="Proteomes" id="UP000237640">
    <property type="component" value="Unassembled WGS sequence"/>
</dbReference>
<comment type="similarity">
    <text evidence="1">Belongs to the glycosyltransferase 2 family. WaaE/KdtX subfamily.</text>
</comment>
<proteinExistence type="inferred from homology"/>